<comment type="similarity">
    <text evidence="1">Belongs to the peptidase C40 family.</text>
</comment>
<dbReference type="GO" id="GO:0008234">
    <property type="term" value="F:cysteine-type peptidase activity"/>
    <property type="evidence" value="ECO:0007669"/>
    <property type="project" value="UniProtKB-KW"/>
</dbReference>
<accession>A0A179INN4</accession>
<keyword evidence="7" id="KW-1185">Reference proteome</keyword>
<gene>
    <name evidence="6" type="ORF">SA87_03915</name>
</gene>
<comment type="caution">
    <text evidence="6">The sequence shown here is derived from an EMBL/GenBank/DDBJ whole genome shotgun (WGS) entry which is preliminary data.</text>
</comment>
<dbReference type="OrthoDB" id="9813368at2"/>
<dbReference type="PROSITE" id="PS51935">
    <property type="entry name" value="NLPC_P60"/>
    <property type="match status" value="1"/>
</dbReference>
<evidence type="ECO:0000256" key="1">
    <source>
        <dbReference type="ARBA" id="ARBA00007074"/>
    </source>
</evidence>
<evidence type="ECO:0000313" key="6">
    <source>
        <dbReference type="EMBL" id="OAR03310.1"/>
    </source>
</evidence>
<feature type="domain" description="NlpC/P60" evidence="5">
    <location>
        <begin position="92"/>
        <end position="220"/>
    </location>
</feature>
<evidence type="ECO:0000256" key="3">
    <source>
        <dbReference type="ARBA" id="ARBA00022801"/>
    </source>
</evidence>
<dbReference type="InterPro" id="IPR038765">
    <property type="entry name" value="Papain-like_cys_pep_sf"/>
</dbReference>
<dbReference type="InterPro" id="IPR051202">
    <property type="entry name" value="Peptidase_C40"/>
</dbReference>
<dbReference type="PANTHER" id="PTHR47053">
    <property type="entry name" value="MUREIN DD-ENDOPEPTIDASE MEPH-RELATED"/>
    <property type="match status" value="1"/>
</dbReference>
<dbReference type="EMBL" id="JXBB01000063">
    <property type="protein sequence ID" value="OAR03310.1"/>
    <property type="molecule type" value="Genomic_DNA"/>
</dbReference>
<dbReference type="SUPFAM" id="SSF54001">
    <property type="entry name" value="Cysteine proteinases"/>
    <property type="match status" value="1"/>
</dbReference>
<dbReference type="Proteomes" id="UP000243024">
    <property type="component" value="Unassembled WGS sequence"/>
</dbReference>
<evidence type="ECO:0000259" key="5">
    <source>
        <dbReference type="PROSITE" id="PS51935"/>
    </source>
</evidence>
<dbReference type="AlphaFoldDB" id="A0A179INN4"/>
<protein>
    <recommendedName>
        <fullName evidence="5">NlpC/P60 domain-containing protein</fullName>
    </recommendedName>
</protein>
<proteinExistence type="inferred from homology"/>
<evidence type="ECO:0000256" key="4">
    <source>
        <dbReference type="ARBA" id="ARBA00022807"/>
    </source>
</evidence>
<dbReference type="Pfam" id="PF00877">
    <property type="entry name" value="NLPC_P60"/>
    <property type="match status" value="1"/>
</dbReference>
<keyword evidence="4" id="KW-0788">Thiol protease</keyword>
<evidence type="ECO:0000256" key="2">
    <source>
        <dbReference type="ARBA" id="ARBA00022670"/>
    </source>
</evidence>
<keyword evidence="3" id="KW-0378">Hydrolase</keyword>
<dbReference type="GO" id="GO:0006508">
    <property type="term" value="P:proteolysis"/>
    <property type="evidence" value="ECO:0007669"/>
    <property type="project" value="UniProtKB-KW"/>
</dbReference>
<dbReference type="RefSeq" id="WP_066203459.1">
    <property type="nucleotide sequence ID" value="NZ_CBCSAS010000006.1"/>
</dbReference>
<keyword evidence="2" id="KW-0645">Protease</keyword>
<dbReference type="InterPro" id="IPR000064">
    <property type="entry name" value="NLP_P60_dom"/>
</dbReference>
<dbReference type="Gene3D" id="3.90.1720.10">
    <property type="entry name" value="endopeptidase domain like (from Nostoc punctiforme)"/>
    <property type="match status" value="1"/>
</dbReference>
<dbReference type="STRING" id="1484.SA87_03915"/>
<dbReference type="PANTHER" id="PTHR47053:SF1">
    <property type="entry name" value="MUREIN DD-ENDOPEPTIDASE MEPH-RELATED"/>
    <property type="match status" value="1"/>
</dbReference>
<evidence type="ECO:0000313" key="7">
    <source>
        <dbReference type="Proteomes" id="UP000243024"/>
    </source>
</evidence>
<name>A0A179INN4_HYDSH</name>
<reference evidence="6 7" key="1">
    <citation type="submission" date="2015-09" db="EMBL/GenBank/DDBJ databases">
        <title>Draft genome sequence of Hydrogenibacillus schlegelii DSM 2000.</title>
        <authorList>
            <person name="Hemp J."/>
        </authorList>
    </citation>
    <scope>NUCLEOTIDE SEQUENCE [LARGE SCALE GENOMIC DNA]</scope>
    <source>
        <strain evidence="6 7">MA 48</strain>
    </source>
</reference>
<sequence length="229" mass="23370">MFIGPARTARSVRAIAVFAFGGIVAFAALFGAFPPLAAAAPAGTAGAMADGPSGAPAAPTAPSAGTAASSVPAAPSAGAATPSAAAAAPAAVPLRFVLAEKAQAYLGVPYRFGATYDRDGSGAFDCSAFVERAYADVGIDIPRTTAKQAAFGRPVAKSQLLIGDLVFFTTRKDRKMNHVGLYLGRGRFIHASPAGGRGVQISSLTSGYWKDAFLYARRIDAVFRAQAQR</sequence>
<organism evidence="6 7">
    <name type="scientific">Hydrogenibacillus schlegelii</name>
    <name type="common">Bacillus schlegelii</name>
    <dbReference type="NCBI Taxonomy" id="1484"/>
    <lineage>
        <taxon>Bacteria</taxon>
        <taxon>Bacillati</taxon>
        <taxon>Bacillota</taxon>
        <taxon>Bacilli</taxon>
        <taxon>Bacillales</taxon>
        <taxon>Bacillales Family X. Incertae Sedis</taxon>
        <taxon>Hydrogenibacillus</taxon>
    </lineage>
</organism>